<protein>
    <recommendedName>
        <fullName evidence="3">Knr4/Smi1-like domain-containing protein</fullName>
    </recommendedName>
</protein>
<accession>A0ABV9WKN8</accession>
<sequence length="262" mass="29816">MTDIEHRLARIRRLFTRLRELNWPEAAPSPLDESAVERFEAGNGLRLPENYRRYLLEFGDVDTGLMALAAYGTPLARQAEADPFWRLNTSPFRLTRPWSGTPADLEEAREGMGEDADHLDPDDFYDIDGGPRDGTMHLGGTRSQLYAWLVLNGPFEGEVWVDSLGYAPDGWLAPAVDMLQEFVPDRWWHPLRDEPWFPAVEEPAGGPDFLDLTGDSLAQIVLRAEIRHALDADTARAVDQRLEYRERFDFRHLPHPGAQAPR</sequence>
<dbReference type="EMBL" id="JBHSIU010000131">
    <property type="protein sequence ID" value="MFC5008669.1"/>
    <property type="molecule type" value="Genomic_DNA"/>
</dbReference>
<gene>
    <name evidence="1" type="ORF">ACFPIJ_64000</name>
</gene>
<dbReference type="Proteomes" id="UP001595912">
    <property type="component" value="Unassembled WGS sequence"/>
</dbReference>
<comment type="caution">
    <text evidence="1">The sequence shown here is derived from an EMBL/GenBank/DDBJ whole genome shotgun (WGS) entry which is preliminary data.</text>
</comment>
<name>A0ABV9WKN8_9ACTN</name>
<dbReference type="SUPFAM" id="SSF160631">
    <property type="entry name" value="SMI1/KNR4-like"/>
    <property type="match status" value="1"/>
</dbReference>
<evidence type="ECO:0000313" key="1">
    <source>
        <dbReference type="EMBL" id="MFC5008669.1"/>
    </source>
</evidence>
<organism evidence="1 2">
    <name type="scientific">Dactylosporangium cerinum</name>
    <dbReference type="NCBI Taxonomy" id="1434730"/>
    <lineage>
        <taxon>Bacteria</taxon>
        <taxon>Bacillati</taxon>
        <taxon>Actinomycetota</taxon>
        <taxon>Actinomycetes</taxon>
        <taxon>Micromonosporales</taxon>
        <taxon>Micromonosporaceae</taxon>
        <taxon>Dactylosporangium</taxon>
    </lineage>
</organism>
<proteinExistence type="predicted"/>
<reference evidence="2" key="1">
    <citation type="journal article" date="2019" name="Int. J. Syst. Evol. Microbiol.">
        <title>The Global Catalogue of Microorganisms (GCM) 10K type strain sequencing project: providing services to taxonomists for standard genome sequencing and annotation.</title>
        <authorList>
            <consortium name="The Broad Institute Genomics Platform"/>
            <consortium name="The Broad Institute Genome Sequencing Center for Infectious Disease"/>
            <person name="Wu L."/>
            <person name="Ma J."/>
        </authorList>
    </citation>
    <scope>NUCLEOTIDE SEQUENCE [LARGE SCALE GENOMIC DNA]</scope>
    <source>
        <strain evidence="2">CGMCC 4.7152</strain>
    </source>
</reference>
<dbReference type="RefSeq" id="WP_380129356.1">
    <property type="nucleotide sequence ID" value="NZ_JBHSIU010000131.1"/>
</dbReference>
<keyword evidence="2" id="KW-1185">Reference proteome</keyword>
<dbReference type="InterPro" id="IPR037883">
    <property type="entry name" value="Knr4/Smi1-like_sf"/>
</dbReference>
<evidence type="ECO:0000313" key="2">
    <source>
        <dbReference type="Proteomes" id="UP001595912"/>
    </source>
</evidence>
<evidence type="ECO:0008006" key="3">
    <source>
        <dbReference type="Google" id="ProtNLM"/>
    </source>
</evidence>